<dbReference type="PANTHER" id="PTHR47481:SF10">
    <property type="entry name" value="COPIA-LIKE POLYPROTEIN_RETROTRANSPOSON"/>
    <property type="match status" value="1"/>
</dbReference>
<protein>
    <recommendedName>
        <fullName evidence="3">Retrotransposon Copia-like N-terminal domain-containing protein</fullName>
    </recommendedName>
</protein>
<evidence type="ECO:0000313" key="1">
    <source>
        <dbReference type="EMBL" id="KAK1379294.1"/>
    </source>
</evidence>
<dbReference type="EMBL" id="JAUIZM010000006">
    <property type="protein sequence ID" value="KAK1379294.1"/>
    <property type="molecule type" value="Genomic_DNA"/>
</dbReference>
<reference evidence="1" key="2">
    <citation type="submission" date="2023-05" db="EMBL/GenBank/DDBJ databases">
        <authorList>
            <person name="Schelkunov M.I."/>
        </authorList>
    </citation>
    <scope>NUCLEOTIDE SEQUENCE</scope>
    <source>
        <strain evidence="1">Hsosn_3</strain>
        <tissue evidence="1">Leaf</tissue>
    </source>
</reference>
<proteinExistence type="predicted"/>
<dbReference type="AlphaFoldDB" id="A0AAD8MNQ0"/>
<organism evidence="1 2">
    <name type="scientific">Heracleum sosnowskyi</name>
    <dbReference type="NCBI Taxonomy" id="360622"/>
    <lineage>
        <taxon>Eukaryota</taxon>
        <taxon>Viridiplantae</taxon>
        <taxon>Streptophyta</taxon>
        <taxon>Embryophyta</taxon>
        <taxon>Tracheophyta</taxon>
        <taxon>Spermatophyta</taxon>
        <taxon>Magnoliopsida</taxon>
        <taxon>eudicotyledons</taxon>
        <taxon>Gunneridae</taxon>
        <taxon>Pentapetalae</taxon>
        <taxon>asterids</taxon>
        <taxon>campanulids</taxon>
        <taxon>Apiales</taxon>
        <taxon>Apiaceae</taxon>
        <taxon>Apioideae</taxon>
        <taxon>apioid superclade</taxon>
        <taxon>Tordylieae</taxon>
        <taxon>Tordyliinae</taxon>
        <taxon>Heracleum</taxon>
    </lineage>
</organism>
<dbReference type="Proteomes" id="UP001237642">
    <property type="component" value="Unassembled WGS sequence"/>
</dbReference>
<comment type="caution">
    <text evidence="1">The sequence shown here is derived from an EMBL/GenBank/DDBJ whole genome shotgun (WGS) entry which is preliminary data.</text>
</comment>
<sequence>MANSSSITEPLLTIQNFHQCSNLVTLNLSQTNFLSWKSQVIPLIRSLGFQSHIEEGIEPPENIISEGKDSKKEINPAYNTWLNNYGLLTTWLLGTIAEDVLFDLDDTTTAFCVWKYVEDRLLPSSKEKEILLTDTLMLISGFHIH</sequence>
<evidence type="ECO:0008006" key="3">
    <source>
        <dbReference type="Google" id="ProtNLM"/>
    </source>
</evidence>
<keyword evidence="2" id="KW-1185">Reference proteome</keyword>
<dbReference type="PANTHER" id="PTHR47481">
    <property type="match status" value="1"/>
</dbReference>
<evidence type="ECO:0000313" key="2">
    <source>
        <dbReference type="Proteomes" id="UP001237642"/>
    </source>
</evidence>
<accession>A0AAD8MNQ0</accession>
<reference evidence="1" key="1">
    <citation type="submission" date="2023-02" db="EMBL/GenBank/DDBJ databases">
        <title>Genome of toxic invasive species Heracleum sosnowskyi carries increased number of genes despite the absence of recent whole-genome duplications.</title>
        <authorList>
            <person name="Schelkunov M."/>
            <person name="Shtratnikova V."/>
            <person name="Makarenko M."/>
            <person name="Klepikova A."/>
            <person name="Omelchenko D."/>
            <person name="Novikova G."/>
            <person name="Obukhova E."/>
            <person name="Bogdanov V."/>
            <person name="Penin A."/>
            <person name="Logacheva M."/>
        </authorList>
    </citation>
    <scope>NUCLEOTIDE SEQUENCE</scope>
    <source>
        <strain evidence="1">Hsosn_3</strain>
        <tissue evidence="1">Leaf</tissue>
    </source>
</reference>
<gene>
    <name evidence="1" type="ORF">POM88_026038</name>
</gene>
<name>A0AAD8MNQ0_9APIA</name>